<evidence type="ECO:0000313" key="1">
    <source>
        <dbReference type="EMBL" id="MFC5528796.1"/>
    </source>
</evidence>
<name>A0ABW0QV06_9BACL</name>
<comment type="caution">
    <text evidence="1">The sequence shown here is derived from an EMBL/GenBank/DDBJ whole genome shotgun (WGS) entry which is preliminary data.</text>
</comment>
<reference evidence="2" key="1">
    <citation type="journal article" date="2019" name="Int. J. Syst. Evol. Microbiol.">
        <title>The Global Catalogue of Microorganisms (GCM) 10K type strain sequencing project: providing services to taxonomists for standard genome sequencing and annotation.</title>
        <authorList>
            <consortium name="The Broad Institute Genomics Platform"/>
            <consortium name="The Broad Institute Genome Sequencing Center for Infectious Disease"/>
            <person name="Wu L."/>
            <person name="Ma J."/>
        </authorList>
    </citation>
    <scope>NUCLEOTIDE SEQUENCE [LARGE SCALE GENOMIC DNA]</scope>
    <source>
        <strain evidence="2">CGMCC 1.18578</strain>
    </source>
</reference>
<keyword evidence="2" id="KW-1185">Reference proteome</keyword>
<gene>
    <name evidence="1" type="ORF">ACFPQ4_04915</name>
</gene>
<dbReference type="RefSeq" id="WP_378110657.1">
    <property type="nucleotide sequence ID" value="NZ_JBHSNC010000012.1"/>
</dbReference>
<organism evidence="1 2">
    <name type="scientific">Cohnella yongneupensis</name>
    <dbReference type="NCBI Taxonomy" id="425006"/>
    <lineage>
        <taxon>Bacteria</taxon>
        <taxon>Bacillati</taxon>
        <taxon>Bacillota</taxon>
        <taxon>Bacilli</taxon>
        <taxon>Bacillales</taxon>
        <taxon>Paenibacillaceae</taxon>
        <taxon>Cohnella</taxon>
    </lineage>
</organism>
<evidence type="ECO:0000313" key="2">
    <source>
        <dbReference type="Proteomes" id="UP001596108"/>
    </source>
</evidence>
<accession>A0ABW0QV06</accession>
<sequence length="70" mass="7917">MTSEEKKAFNELMARVEKTEKQIEEATQLVPAPAWFVKEFGSADLGGLIHEPKFTAEGWRLLAIGLRSRK</sequence>
<dbReference type="EMBL" id="JBHSNC010000012">
    <property type="protein sequence ID" value="MFC5528796.1"/>
    <property type="molecule type" value="Genomic_DNA"/>
</dbReference>
<proteinExistence type="predicted"/>
<dbReference type="Proteomes" id="UP001596108">
    <property type="component" value="Unassembled WGS sequence"/>
</dbReference>
<protein>
    <submittedName>
        <fullName evidence="1">Uncharacterized protein</fullName>
    </submittedName>
</protein>